<proteinExistence type="predicted"/>
<evidence type="ECO:0000313" key="1">
    <source>
        <dbReference type="EMBL" id="GFH58795.1"/>
    </source>
</evidence>
<dbReference type="EMBL" id="BLLK01000062">
    <property type="protein sequence ID" value="GFH58795.1"/>
    <property type="molecule type" value="Genomic_DNA"/>
</dbReference>
<sequence>MQEFIRKKELVFPSNEENSISNETGKLVDAWNKTSEVVLASMSSAKSNVTKPKERLAKSTLSILLNVFTIDGESPIVEFSEEAKDILNSSSETERAHVLETLMRRAGLFNTHLSLQQSKDICDGKLGWRSNEVPGGTSMLLVQRDKLDHRMGNAETLRIIDLKSKNVGLDNETFEKLTKTSIILPKTVTELIENVDTICKVFHIFSDDCFVARKLDDLVSKLRMNQSTIQSYCNKNEDGVTLILAAFDRKLKNFIDQVGLFPENLGHICSQLNFDKIISNLEDGTFHFTDVPSCIKGLKERCNKRRKFDDDEESIEQSLSETE</sequence>
<keyword evidence="2" id="KW-1185">Reference proteome</keyword>
<dbReference type="Proteomes" id="UP001054902">
    <property type="component" value="Unassembled WGS sequence"/>
</dbReference>
<gene>
    <name evidence="1" type="ORF">CTEN210_15271</name>
</gene>
<name>A0AAD3D987_9STRA</name>
<comment type="caution">
    <text evidence="1">The sequence shown here is derived from an EMBL/GenBank/DDBJ whole genome shotgun (WGS) entry which is preliminary data.</text>
</comment>
<organism evidence="1 2">
    <name type="scientific">Chaetoceros tenuissimus</name>
    <dbReference type="NCBI Taxonomy" id="426638"/>
    <lineage>
        <taxon>Eukaryota</taxon>
        <taxon>Sar</taxon>
        <taxon>Stramenopiles</taxon>
        <taxon>Ochrophyta</taxon>
        <taxon>Bacillariophyta</taxon>
        <taxon>Coscinodiscophyceae</taxon>
        <taxon>Chaetocerotophycidae</taxon>
        <taxon>Chaetocerotales</taxon>
        <taxon>Chaetocerotaceae</taxon>
        <taxon>Chaetoceros</taxon>
    </lineage>
</organism>
<dbReference type="AlphaFoldDB" id="A0AAD3D987"/>
<accession>A0AAD3D987</accession>
<protein>
    <submittedName>
        <fullName evidence="1">Uncharacterized protein</fullName>
    </submittedName>
</protein>
<reference evidence="1 2" key="1">
    <citation type="journal article" date="2021" name="Sci. Rep.">
        <title>The genome of the diatom Chaetoceros tenuissimus carries an ancient integrated fragment of an extant virus.</title>
        <authorList>
            <person name="Hongo Y."/>
            <person name="Kimura K."/>
            <person name="Takaki Y."/>
            <person name="Yoshida Y."/>
            <person name="Baba S."/>
            <person name="Kobayashi G."/>
            <person name="Nagasaki K."/>
            <person name="Hano T."/>
            <person name="Tomaru Y."/>
        </authorList>
    </citation>
    <scope>NUCLEOTIDE SEQUENCE [LARGE SCALE GENOMIC DNA]</scope>
    <source>
        <strain evidence="1 2">NIES-3715</strain>
    </source>
</reference>
<evidence type="ECO:0000313" key="2">
    <source>
        <dbReference type="Proteomes" id="UP001054902"/>
    </source>
</evidence>